<evidence type="ECO:0000259" key="5">
    <source>
        <dbReference type="PROSITE" id="PS01124"/>
    </source>
</evidence>
<keyword evidence="3" id="KW-0804">Transcription</keyword>
<accession>L8K000</accession>
<keyword evidence="4" id="KW-0812">Transmembrane</keyword>
<dbReference type="RefSeq" id="WP_009578135.1">
    <property type="nucleotide sequence ID" value="NZ_AMZN01000007.1"/>
</dbReference>
<dbReference type="SUPFAM" id="SSF81296">
    <property type="entry name" value="E set domains"/>
    <property type="match status" value="1"/>
</dbReference>
<evidence type="ECO:0000256" key="3">
    <source>
        <dbReference type="ARBA" id="ARBA00023163"/>
    </source>
</evidence>
<dbReference type="GO" id="GO:2001070">
    <property type="term" value="F:starch binding"/>
    <property type="evidence" value="ECO:0007669"/>
    <property type="project" value="InterPro"/>
</dbReference>
<dbReference type="SMART" id="SM00342">
    <property type="entry name" value="HTH_ARAC"/>
    <property type="match status" value="1"/>
</dbReference>
<evidence type="ECO:0000256" key="2">
    <source>
        <dbReference type="ARBA" id="ARBA00023125"/>
    </source>
</evidence>
<organism evidence="7 8">
    <name type="scientific">Fulvivirga imtechensis AK7</name>
    <dbReference type="NCBI Taxonomy" id="1237149"/>
    <lineage>
        <taxon>Bacteria</taxon>
        <taxon>Pseudomonadati</taxon>
        <taxon>Bacteroidota</taxon>
        <taxon>Cytophagia</taxon>
        <taxon>Cytophagales</taxon>
        <taxon>Fulvivirgaceae</taxon>
        <taxon>Fulvivirga</taxon>
    </lineage>
</organism>
<dbReference type="SMART" id="SM01065">
    <property type="entry name" value="CBM_2"/>
    <property type="match status" value="1"/>
</dbReference>
<evidence type="ECO:0000313" key="8">
    <source>
        <dbReference type="Proteomes" id="UP000011135"/>
    </source>
</evidence>
<dbReference type="InterPro" id="IPR002044">
    <property type="entry name" value="CBM20"/>
</dbReference>
<dbReference type="InterPro" id="IPR013783">
    <property type="entry name" value="Ig-like_fold"/>
</dbReference>
<feature type="transmembrane region" description="Helical" evidence="4">
    <location>
        <begin position="325"/>
        <end position="342"/>
    </location>
</feature>
<dbReference type="InterPro" id="IPR018060">
    <property type="entry name" value="HTH_AraC"/>
</dbReference>
<dbReference type="InterPro" id="IPR009057">
    <property type="entry name" value="Homeodomain-like_sf"/>
</dbReference>
<feature type="transmembrane region" description="Helical" evidence="4">
    <location>
        <begin position="131"/>
        <end position="151"/>
    </location>
</feature>
<keyword evidence="4" id="KW-1133">Transmembrane helix</keyword>
<dbReference type="GO" id="GO:0043565">
    <property type="term" value="F:sequence-specific DNA binding"/>
    <property type="evidence" value="ECO:0007669"/>
    <property type="project" value="InterPro"/>
</dbReference>
<evidence type="ECO:0000256" key="1">
    <source>
        <dbReference type="ARBA" id="ARBA00023015"/>
    </source>
</evidence>
<dbReference type="GO" id="GO:0003700">
    <property type="term" value="F:DNA-binding transcription factor activity"/>
    <property type="evidence" value="ECO:0007669"/>
    <property type="project" value="InterPro"/>
</dbReference>
<dbReference type="PANTHER" id="PTHR43280">
    <property type="entry name" value="ARAC-FAMILY TRANSCRIPTIONAL REGULATOR"/>
    <property type="match status" value="1"/>
</dbReference>
<gene>
    <name evidence="7" type="ORF">C900_04760</name>
</gene>
<proteinExistence type="predicted"/>
<dbReference type="PROSITE" id="PS01124">
    <property type="entry name" value="HTH_ARAC_FAMILY_2"/>
    <property type="match status" value="1"/>
</dbReference>
<evidence type="ECO:0000313" key="7">
    <source>
        <dbReference type="EMBL" id="ELR73249.1"/>
    </source>
</evidence>
<evidence type="ECO:0000256" key="4">
    <source>
        <dbReference type="SAM" id="Phobius"/>
    </source>
</evidence>
<feature type="transmembrane region" description="Helical" evidence="4">
    <location>
        <begin position="260"/>
        <end position="278"/>
    </location>
</feature>
<reference evidence="7 8" key="1">
    <citation type="submission" date="2012-12" db="EMBL/GenBank/DDBJ databases">
        <title>Genome assembly of Fulvivirga imtechensis AK7.</title>
        <authorList>
            <person name="Nupur N."/>
            <person name="Khatri I."/>
            <person name="Kumar R."/>
            <person name="Subramanian S."/>
            <person name="Pinnaka A."/>
        </authorList>
    </citation>
    <scope>NUCLEOTIDE SEQUENCE [LARGE SCALE GENOMIC DNA]</scope>
    <source>
        <strain evidence="7 8">AK7</strain>
    </source>
</reference>
<keyword evidence="2" id="KW-0238">DNA-binding</keyword>
<sequence>MQVDAKGLLFWAIMFFSQAAFGQVTFVIESLPKATPLNDTIYISGTFNNWNTNDPAYRLKKRLDGKYTATLPRDSGTIEYKFTRGGWLKTETNEKNEYRPNRSFTYGNNETIYITIPNWQDLGGAQPFDFFALYFFAISFQGVICLFLLYRIKNNKESLTNPLALWIGVISILLFGRGIYEIVSTNWQIYLASAAQIIVFTTGPVFFFIGKEGSLTTKTVLRHFSPALMVLILVIMKSINFTPLQFLSYSLFANITIDQFISHGLGAFHNLVYLLAFAKLRYSEYAPLVSYSVLIKSFILTGWLLNFYLITTGGWQHYFLIKFDLPLLLLSFQILLLTWLTIKKPEFFKTKDRSIPTPEIEKLKEIIHRVMTMEKPYCKSDLSLNELSEIVCIKPHLLSKVINEGFNHNFRDFVNKYRVEEFIRHVNSDHYKNYTYLAVAYEVGFNAKSTFNVAFKRFTKVTPREYFKNSNSLNTN</sequence>
<comment type="caution">
    <text evidence="7">The sequence shown here is derived from an EMBL/GenBank/DDBJ whole genome shotgun (WGS) entry which is preliminary data.</text>
</comment>
<dbReference type="EMBL" id="AMZN01000007">
    <property type="protein sequence ID" value="ELR73249.1"/>
    <property type="molecule type" value="Genomic_DNA"/>
</dbReference>
<keyword evidence="1" id="KW-0805">Transcription regulation</keyword>
<dbReference type="Gene3D" id="2.60.40.10">
    <property type="entry name" value="Immunoglobulins"/>
    <property type="match status" value="1"/>
</dbReference>
<dbReference type="CDD" id="cd02859">
    <property type="entry name" value="E_set_AMPKbeta_like_N"/>
    <property type="match status" value="1"/>
</dbReference>
<dbReference type="AlphaFoldDB" id="L8K000"/>
<dbReference type="PROSITE" id="PS51166">
    <property type="entry name" value="CBM20"/>
    <property type="match status" value="1"/>
</dbReference>
<dbReference type="SUPFAM" id="SSF46689">
    <property type="entry name" value="Homeodomain-like"/>
    <property type="match status" value="1"/>
</dbReference>
<feature type="transmembrane region" description="Helical" evidence="4">
    <location>
        <begin position="221"/>
        <end position="240"/>
    </location>
</feature>
<dbReference type="InterPro" id="IPR014756">
    <property type="entry name" value="Ig_E-set"/>
</dbReference>
<feature type="domain" description="HTH araC/xylS-type" evidence="5">
    <location>
        <begin position="361"/>
        <end position="469"/>
    </location>
</feature>
<feature type="transmembrane region" description="Helical" evidence="4">
    <location>
        <begin position="163"/>
        <end position="183"/>
    </location>
</feature>
<dbReference type="Pfam" id="PF12833">
    <property type="entry name" value="HTH_18"/>
    <property type="match status" value="1"/>
</dbReference>
<dbReference type="PANTHER" id="PTHR43280:SF29">
    <property type="entry name" value="ARAC-FAMILY TRANSCRIPTIONAL REGULATOR"/>
    <property type="match status" value="1"/>
</dbReference>
<feature type="transmembrane region" description="Helical" evidence="4">
    <location>
        <begin position="285"/>
        <end position="305"/>
    </location>
</feature>
<dbReference type="STRING" id="1237149.C900_04760"/>
<dbReference type="OrthoDB" id="5492415at2"/>
<name>L8K000_9BACT</name>
<feature type="transmembrane region" description="Helical" evidence="4">
    <location>
        <begin position="189"/>
        <end position="209"/>
    </location>
</feature>
<dbReference type="Gene3D" id="1.10.10.60">
    <property type="entry name" value="Homeodomain-like"/>
    <property type="match status" value="2"/>
</dbReference>
<keyword evidence="4" id="KW-0472">Membrane</keyword>
<dbReference type="eggNOG" id="COG2207">
    <property type="taxonomic scope" value="Bacteria"/>
</dbReference>
<protein>
    <submittedName>
        <fullName evidence="7">Putative alpha-dextrin endo-1, 6-alpha-glucosidase</fullName>
    </submittedName>
</protein>
<dbReference type="Proteomes" id="UP000011135">
    <property type="component" value="Unassembled WGS sequence"/>
</dbReference>
<feature type="domain" description="CBM20" evidence="6">
    <location>
        <begin position="16"/>
        <end position="121"/>
    </location>
</feature>
<evidence type="ECO:0000259" key="6">
    <source>
        <dbReference type="PROSITE" id="PS51166"/>
    </source>
</evidence>
<keyword evidence="8" id="KW-1185">Reference proteome</keyword>